<dbReference type="RefSeq" id="WP_006889829.1">
    <property type="nucleotide sequence ID" value="NZ_PTIZ01000003.1"/>
</dbReference>
<dbReference type="CDD" id="cd13840">
    <property type="entry name" value="SMBP_like"/>
    <property type="match status" value="1"/>
</dbReference>
<reference evidence="2 3" key="1">
    <citation type="submission" date="2018-02" db="EMBL/GenBank/DDBJ databases">
        <title>Subsurface microbial communities from deep shales in Ohio and West Virginia, USA.</title>
        <authorList>
            <person name="Wrighton K."/>
        </authorList>
    </citation>
    <scope>NUCLEOTIDE SEQUENCE [LARGE SCALE GENOMIC DNA]</scope>
    <source>
        <strain evidence="2 3">OWC-DMM</strain>
    </source>
</reference>
<dbReference type="AlphaFoldDB" id="A0A2S6HGZ8"/>
<dbReference type="Pfam" id="PF16785">
    <property type="entry name" value="SMBP"/>
    <property type="match status" value="1"/>
</dbReference>
<protein>
    <submittedName>
        <fullName evidence="2">Small metal-binding protein</fullName>
    </submittedName>
</protein>
<sequence>MKKLASICAALLFLLSTSVFAEKHASEALEHANAAVVQGKAGKSEKLVEHAKLALEQTLAASIVAKGIPKNHLDEAAKELQEAIDHGNLDHADVATKHAEAAIEHINKAETK</sequence>
<accession>A0A2S6HGZ8</accession>
<dbReference type="GO" id="GO:0046872">
    <property type="term" value="F:metal ion binding"/>
    <property type="evidence" value="ECO:0007669"/>
    <property type="project" value="InterPro"/>
</dbReference>
<dbReference type="InterPro" id="IPR031877">
    <property type="entry name" value="SmbP"/>
</dbReference>
<evidence type="ECO:0000313" key="3">
    <source>
        <dbReference type="Proteomes" id="UP000240010"/>
    </source>
</evidence>
<evidence type="ECO:0000256" key="1">
    <source>
        <dbReference type="SAM" id="SignalP"/>
    </source>
</evidence>
<comment type="caution">
    <text evidence="2">The sequence shown here is derived from an EMBL/GenBank/DDBJ whole genome shotgun (WGS) entry which is preliminary data.</text>
</comment>
<feature type="chain" id="PRO_5015528171" evidence="1">
    <location>
        <begin position="22"/>
        <end position="112"/>
    </location>
</feature>
<evidence type="ECO:0000313" key="2">
    <source>
        <dbReference type="EMBL" id="PPK76749.1"/>
    </source>
</evidence>
<name>A0A2S6HGZ8_9GAMM</name>
<dbReference type="EMBL" id="PTIZ01000003">
    <property type="protein sequence ID" value="PPK76749.1"/>
    <property type="molecule type" value="Genomic_DNA"/>
</dbReference>
<proteinExistence type="predicted"/>
<feature type="signal peptide" evidence="1">
    <location>
        <begin position="1"/>
        <end position="21"/>
    </location>
</feature>
<keyword evidence="1" id="KW-0732">Signal</keyword>
<gene>
    <name evidence="2" type="ORF">B0F87_103356</name>
</gene>
<dbReference type="Gene3D" id="1.20.120.660">
    <property type="entry name" value="IL-4 antagonist (De novo design) like domain"/>
    <property type="match status" value="1"/>
</dbReference>
<organism evidence="2 3">
    <name type="scientific">Methylobacter tundripaludum</name>
    <dbReference type="NCBI Taxonomy" id="173365"/>
    <lineage>
        <taxon>Bacteria</taxon>
        <taxon>Pseudomonadati</taxon>
        <taxon>Pseudomonadota</taxon>
        <taxon>Gammaproteobacteria</taxon>
        <taxon>Methylococcales</taxon>
        <taxon>Methylococcaceae</taxon>
        <taxon>Methylobacter</taxon>
    </lineage>
</organism>
<dbReference type="Proteomes" id="UP000240010">
    <property type="component" value="Unassembled WGS sequence"/>
</dbReference>